<dbReference type="Proteomes" id="UP001161064">
    <property type="component" value="Unassembled WGS sequence"/>
</dbReference>
<evidence type="ECO:0000259" key="4">
    <source>
        <dbReference type="PROSITE" id="PS50977"/>
    </source>
</evidence>
<reference evidence="5" key="1">
    <citation type="submission" date="2021-05" db="EMBL/GenBank/DDBJ databases">
        <authorList>
            <person name="Tanabe Y."/>
        </authorList>
    </citation>
    <scope>NUCLEOTIDE SEQUENCE</scope>
    <source>
        <strain evidence="5">BOTRYCO-1</strain>
    </source>
</reference>
<proteinExistence type="predicted"/>
<dbReference type="PANTHER" id="PTHR43479:SF11">
    <property type="entry name" value="ACREF_ENVCD OPERON REPRESSOR-RELATED"/>
    <property type="match status" value="1"/>
</dbReference>
<gene>
    <name evidence="5" type="ORF">PsB1_0460</name>
</gene>
<dbReference type="InterPro" id="IPR050624">
    <property type="entry name" value="HTH-type_Tx_Regulator"/>
</dbReference>
<dbReference type="SUPFAM" id="SSF46689">
    <property type="entry name" value="Homeodomain-like"/>
    <property type="match status" value="1"/>
</dbReference>
<organism evidence="5 6">
    <name type="scientific">Candidatus Phycosocius spiralis</name>
    <dbReference type="NCBI Taxonomy" id="2815099"/>
    <lineage>
        <taxon>Bacteria</taxon>
        <taxon>Pseudomonadati</taxon>
        <taxon>Pseudomonadota</taxon>
        <taxon>Alphaproteobacteria</taxon>
        <taxon>Caulobacterales</taxon>
        <taxon>Caulobacterales incertae sedis</taxon>
        <taxon>Candidatus Phycosocius</taxon>
    </lineage>
</organism>
<evidence type="ECO:0000313" key="6">
    <source>
        <dbReference type="Proteomes" id="UP001161064"/>
    </source>
</evidence>
<evidence type="ECO:0000256" key="1">
    <source>
        <dbReference type="ARBA" id="ARBA00023125"/>
    </source>
</evidence>
<dbReference type="Gene3D" id="1.10.357.10">
    <property type="entry name" value="Tetracycline Repressor, domain 2"/>
    <property type="match status" value="1"/>
</dbReference>
<dbReference type="PROSITE" id="PS50977">
    <property type="entry name" value="HTH_TETR_2"/>
    <property type="match status" value="1"/>
</dbReference>
<comment type="caution">
    <text evidence="5">The sequence shown here is derived from an EMBL/GenBank/DDBJ whole genome shotgun (WGS) entry which is preliminary data.</text>
</comment>
<dbReference type="PANTHER" id="PTHR43479">
    <property type="entry name" value="ACREF/ENVCD OPERON REPRESSOR-RELATED"/>
    <property type="match status" value="1"/>
</dbReference>
<evidence type="ECO:0000256" key="2">
    <source>
        <dbReference type="PROSITE-ProRule" id="PRU00335"/>
    </source>
</evidence>
<dbReference type="InterPro" id="IPR009057">
    <property type="entry name" value="Homeodomain-like_sf"/>
</dbReference>
<protein>
    <recommendedName>
        <fullName evidence="4">HTH tetR-type domain-containing protein</fullName>
    </recommendedName>
</protein>
<dbReference type="EMBL" id="BPFZ01000002">
    <property type="protein sequence ID" value="GIU66306.1"/>
    <property type="molecule type" value="Genomic_DNA"/>
</dbReference>
<feature type="domain" description="HTH tetR-type" evidence="4">
    <location>
        <begin position="33"/>
        <end position="93"/>
    </location>
</feature>
<name>A0ABQ4PTM3_9PROT</name>
<sequence>MLSTTSSPNQISAQERLSKSIAKPVSKREATKLANRAAILAAGQQIFAELGYEATCVRDIIRRTSLASGTFYNYFKSKEEVFHALHDDGVTRFKPLLRAARKQAGDDFKAFLISAFAAYFHFLIQNQPTTRDAVDVPKWTKVRFDTPESHALFDELKADIISFATQFHLIHVDPELLTAACIGIAQEIGDRLLRGRIDDPKEAAQFAAHFVIGGAHFIQSQTPLENATMDSQSDVKAISTCTGCETRWPT</sequence>
<keyword evidence="1 2" id="KW-0238">DNA-binding</keyword>
<reference evidence="5" key="2">
    <citation type="journal article" date="2023" name="ISME Commun">
        <title>Characterization of a bloom-associated alphaproteobacterial lineage, 'Candidatus Phycosocius': insights into freshwater algal-bacterial interactions.</title>
        <authorList>
            <person name="Tanabe Y."/>
            <person name="Yamaguchi H."/>
            <person name="Yoshida M."/>
            <person name="Kai A."/>
            <person name="Okazaki Y."/>
        </authorList>
    </citation>
    <scope>NUCLEOTIDE SEQUENCE</scope>
    <source>
        <strain evidence="5">BOTRYCO-1</strain>
    </source>
</reference>
<evidence type="ECO:0000313" key="5">
    <source>
        <dbReference type="EMBL" id="GIU66306.1"/>
    </source>
</evidence>
<accession>A0ABQ4PTM3</accession>
<feature type="DNA-binding region" description="H-T-H motif" evidence="2">
    <location>
        <begin position="56"/>
        <end position="75"/>
    </location>
</feature>
<dbReference type="Pfam" id="PF00440">
    <property type="entry name" value="TetR_N"/>
    <property type="match status" value="1"/>
</dbReference>
<feature type="region of interest" description="Disordered" evidence="3">
    <location>
        <begin position="1"/>
        <end position="23"/>
    </location>
</feature>
<dbReference type="InterPro" id="IPR001647">
    <property type="entry name" value="HTH_TetR"/>
</dbReference>
<dbReference type="PRINTS" id="PR00455">
    <property type="entry name" value="HTHTETR"/>
</dbReference>
<feature type="compositionally biased region" description="Polar residues" evidence="3">
    <location>
        <begin position="1"/>
        <end position="15"/>
    </location>
</feature>
<evidence type="ECO:0000256" key="3">
    <source>
        <dbReference type="SAM" id="MobiDB-lite"/>
    </source>
</evidence>
<keyword evidence="6" id="KW-1185">Reference proteome</keyword>